<dbReference type="AlphaFoldDB" id="A0A6L6Y0Q0"/>
<evidence type="ECO:0000313" key="2">
    <source>
        <dbReference type="Proteomes" id="UP000473525"/>
    </source>
</evidence>
<keyword evidence="1" id="KW-0413">Isomerase</keyword>
<dbReference type="SUPFAM" id="SSF109854">
    <property type="entry name" value="DinB/YfiT-like putative metalloenzymes"/>
    <property type="match status" value="1"/>
</dbReference>
<comment type="caution">
    <text evidence="1">The sequence shown here is derived from an EMBL/GenBank/DDBJ whole genome shotgun (WGS) entry which is preliminary data.</text>
</comment>
<dbReference type="InterPro" id="IPR017517">
    <property type="entry name" value="Maleyloyr_isom"/>
</dbReference>
<dbReference type="EMBL" id="WSEK01000004">
    <property type="protein sequence ID" value="MVQ51145.1"/>
    <property type="molecule type" value="Genomic_DNA"/>
</dbReference>
<dbReference type="GO" id="GO:0016853">
    <property type="term" value="F:isomerase activity"/>
    <property type="evidence" value="ECO:0007669"/>
    <property type="project" value="UniProtKB-KW"/>
</dbReference>
<dbReference type="NCBIfam" id="TIGR03083">
    <property type="entry name" value="maleylpyruvate isomerase family mycothiol-dependent enzyme"/>
    <property type="match status" value="1"/>
</dbReference>
<keyword evidence="1" id="KW-0670">Pyruvate</keyword>
<name>A0A6L6Y0Q0_9ACTN</name>
<gene>
    <name evidence="1" type="ORF">GON03_18340</name>
</gene>
<accession>A0A6L6Y0Q0</accession>
<dbReference type="RefSeq" id="WP_157344362.1">
    <property type="nucleotide sequence ID" value="NZ_WSEK01000004.1"/>
</dbReference>
<reference evidence="1 2" key="1">
    <citation type="submission" date="2019-12" db="EMBL/GenBank/DDBJ databases">
        <authorList>
            <person name="Huq M.A."/>
        </authorList>
    </citation>
    <scope>NUCLEOTIDE SEQUENCE [LARGE SCALE GENOMIC DNA]</scope>
    <source>
        <strain evidence="1 2">MAH-18</strain>
    </source>
</reference>
<evidence type="ECO:0000313" key="1">
    <source>
        <dbReference type="EMBL" id="MVQ51145.1"/>
    </source>
</evidence>
<protein>
    <submittedName>
        <fullName evidence="1">Maleylpyruvate isomerase family mycothiol-dependent enzyme</fullName>
    </submittedName>
</protein>
<dbReference type="Proteomes" id="UP000473525">
    <property type="component" value="Unassembled WGS sequence"/>
</dbReference>
<keyword evidence="2" id="KW-1185">Reference proteome</keyword>
<sequence>MATEVRVLSHAVDQAGDVLDRVRPDQLGLRTPCADWELAELVDHLVSTPGRFLTMMRGEQPDWGAAPPHVAESWGPVFRVAGDDLVHAWHQAEDPPVPADFQVAELALHTWDVASAIGYPVDRLDPEIAERGLAFLRANLTDDNRAPVFGAEVEPPAGAGPYERLAAFAGRQV</sequence>
<proteinExistence type="predicted"/>
<dbReference type="InterPro" id="IPR034660">
    <property type="entry name" value="DinB/YfiT-like"/>
</dbReference>
<organism evidence="1 2">
    <name type="scientific">Nocardioides agri</name>
    <dbReference type="NCBI Taxonomy" id="2682843"/>
    <lineage>
        <taxon>Bacteria</taxon>
        <taxon>Bacillati</taxon>
        <taxon>Actinomycetota</taxon>
        <taxon>Actinomycetes</taxon>
        <taxon>Propionibacteriales</taxon>
        <taxon>Nocardioidaceae</taxon>
        <taxon>Nocardioides</taxon>
    </lineage>
</organism>